<dbReference type="Proteomes" id="UP001163846">
    <property type="component" value="Unassembled WGS sequence"/>
</dbReference>
<dbReference type="InterPro" id="IPR009078">
    <property type="entry name" value="Ferritin-like_SF"/>
</dbReference>
<dbReference type="InterPro" id="IPR039254">
    <property type="entry name" value="Rds1"/>
</dbReference>
<gene>
    <name evidence="1" type="ORF">F5878DRAFT_529244</name>
</gene>
<dbReference type="PANTHER" id="PTHR38705">
    <property type="entry name" value="PROTEIN RDS1"/>
    <property type="match status" value="1"/>
</dbReference>
<organism evidence="1 2">
    <name type="scientific">Lentinula raphanica</name>
    <dbReference type="NCBI Taxonomy" id="153919"/>
    <lineage>
        <taxon>Eukaryota</taxon>
        <taxon>Fungi</taxon>
        <taxon>Dikarya</taxon>
        <taxon>Basidiomycota</taxon>
        <taxon>Agaricomycotina</taxon>
        <taxon>Agaricomycetes</taxon>
        <taxon>Agaricomycetidae</taxon>
        <taxon>Agaricales</taxon>
        <taxon>Marasmiineae</taxon>
        <taxon>Omphalotaceae</taxon>
        <taxon>Lentinula</taxon>
    </lineage>
</organism>
<proteinExistence type="predicted"/>
<sequence length="311" mass="32405">MKTSSSIIVYASLVGAAFGFVIPQARDSSSNSTTYNETQILQLALTLEHLESAFFSGALTAFNDTDFTDDGLPVWARGRFSEIASQEQSHVQLLTSTLGSNAVQACNYSFPYTSPASFAALAQVLSGVGVSAYAGGAQYLTTKQYITNAAAILSTEARHAAWIAGPVNKGNPWSGPYDTPLTVGSAYSLGAQFITSCPSSNQLSVNAFPSLTLSNTTLGQPSSVTAGNNVTVEGQYVAFFSGLNTTFVQVSNGQVVIPSDSMGTSYAVLTNSNGTATDDTITAGVAVLQFPYGSGGDLETNGRMEMAEAMM</sequence>
<comment type="caution">
    <text evidence="1">The sequence shown here is derived from an EMBL/GenBank/DDBJ whole genome shotgun (WGS) entry which is preliminary data.</text>
</comment>
<evidence type="ECO:0000313" key="2">
    <source>
        <dbReference type="Proteomes" id="UP001163846"/>
    </source>
</evidence>
<protein>
    <submittedName>
        <fullName evidence="1">Ferritin-like domain-containing protein</fullName>
    </submittedName>
</protein>
<name>A0AA38PHB3_9AGAR</name>
<keyword evidence="2" id="KW-1185">Reference proteome</keyword>
<dbReference type="PANTHER" id="PTHR38705:SF1">
    <property type="entry name" value="PROTEIN RDS1"/>
    <property type="match status" value="1"/>
</dbReference>
<dbReference type="Pfam" id="PF13668">
    <property type="entry name" value="Ferritin_2"/>
    <property type="match status" value="1"/>
</dbReference>
<evidence type="ECO:0000313" key="1">
    <source>
        <dbReference type="EMBL" id="KAJ3842726.1"/>
    </source>
</evidence>
<reference evidence="1" key="1">
    <citation type="submission" date="2022-08" db="EMBL/GenBank/DDBJ databases">
        <authorList>
            <consortium name="DOE Joint Genome Institute"/>
            <person name="Min B."/>
            <person name="Riley R."/>
            <person name="Sierra-Patev S."/>
            <person name="Naranjo-Ortiz M."/>
            <person name="Looney B."/>
            <person name="Konkel Z."/>
            <person name="Slot J.C."/>
            <person name="Sakamoto Y."/>
            <person name="Steenwyk J.L."/>
            <person name="Rokas A."/>
            <person name="Carro J."/>
            <person name="Camarero S."/>
            <person name="Ferreira P."/>
            <person name="Molpeceres G."/>
            <person name="Ruiz-Duenas F.J."/>
            <person name="Serrano A."/>
            <person name="Henrissat B."/>
            <person name="Drula E."/>
            <person name="Hughes K.W."/>
            <person name="Mata J.L."/>
            <person name="Ishikawa N.K."/>
            <person name="Vargas-Isla R."/>
            <person name="Ushijima S."/>
            <person name="Smith C.A."/>
            <person name="Ahrendt S."/>
            <person name="Andreopoulos W."/>
            <person name="He G."/>
            <person name="Labutti K."/>
            <person name="Lipzen A."/>
            <person name="Ng V."/>
            <person name="Sandor L."/>
            <person name="Barry K."/>
            <person name="Martinez A.T."/>
            <person name="Xiao Y."/>
            <person name="Gibbons J.G."/>
            <person name="Terashima K."/>
            <person name="Hibbett D.S."/>
            <person name="Grigoriev I.V."/>
        </authorList>
    </citation>
    <scope>NUCLEOTIDE SEQUENCE</scope>
    <source>
        <strain evidence="1">TFB9207</strain>
    </source>
</reference>
<dbReference type="SUPFAM" id="SSF47240">
    <property type="entry name" value="Ferritin-like"/>
    <property type="match status" value="1"/>
</dbReference>
<dbReference type="AlphaFoldDB" id="A0AA38PHB3"/>
<accession>A0AA38PHB3</accession>
<dbReference type="EMBL" id="MU805996">
    <property type="protein sequence ID" value="KAJ3842726.1"/>
    <property type="molecule type" value="Genomic_DNA"/>
</dbReference>